<feature type="transmembrane region" description="Helical" evidence="5">
    <location>
        <begin position="124"/>
        <end position="143"/>
    </location>
</feature>
<evidence type="ECO:0000256" key="5">
    <source>
        <dbReference type="SAM" id="Phobius"/>
    </source>
</evidence>
<evidence type="ECO:0000256" key="2">
    <source>
        <dbReference type="ARBA" id="ARBA00022692"/>
    </source>
</evidence>
<dbReference type="Pfam" id="PF05978">
    <property type="entry name" value="UNC-93"/>
    <property type="match status" value="1"/>
</dbReference>
<reference evidence="7" key="1">
    <citation type="journal article" date="2017" name="Cell">
        <title>Insights into land plant evolution garnered from the Marchantia polymorpha genome.</title>
        <authorList>
            <person name="Bowman J.L."/>
            <person name="Kohchi T."/>
            <person name="Yamato K.T."/>
            <person name="Jenkins J."/>
            <person name="Shu S."/>
            <person name="Ishizaki K."/>
            <person name="Yamaoka S."/>
            <person name="Nishihama R."/>
            <person name="Nakamura Y."/>
            <person name="Berger F."/>
            <person name="Adam C."/>
            <person name="Aki S.S."/>
            <person name="Althoff F."/>
            <person name="Araki T."/>
            <person name="Arteaga-Vazquez M.A."/>
            <person name="Balasubrmanian S."/>
            <person name="Barry K."/>
            <person name="Bauer D."/>
            <person name="Boehm C.R."/>
            <person name="Briginshaw L."/>
            <person name="Caballero-Perez J."/>
            <person name="Catarino B."/>
            <person name="Chen F."/>
            <person name="Chiyoda S."/>
            <person name="Chovatia M."/>
            <person name="Davies K.M."/>
            <person name="Delmans M."/>
            <person name="Demura T."/>
            <person name="Dierschke T."/>
            <person name="Dolan L."/>
            <person name="Dorantes-Acosta A.E."/>
            <person name="Eklund D.M."/>
            <person name="Florent S.N."/>
            <person name="Flores-Sandoval E."/>
            <person name="Fujiyama A."/>
            <person name="Fukuzawa H."/>
            <person name="Galik B."/>
            <person name="Grimanelli D."/>
            <person name="Grimwood J."/>
            <person name="Grossniklaus U."/>
            <person name="Hamada T."/>
            <person name="Haseloff J."/>
            <person name="Hetherington A.J."/>
            <person name="Higo A."/>
            <person name="Hirakawa Y."/>
            <person name="Hundley H.N."/>
            <person name="Ikeda Y."/>
            <person name="Inoue K."/>
            <person name="Inoue S.I."/>
            <person name="Ishida S."/>
            <person name="Jia Q."/>
            <person name="Kakita M."/>
            <person name="Kanazawa T."/>
            <person name="Kawai Y."/>
            <person name="Kawashima T."/>
            <person name="Kennedy M."/>
            <person name="Kinose K."/>
            <person name="Kinoshita T."/>
            <person name="Kohara Y."/>
            <person name="Koide E."/>
            <person name="Komatsu K."/>
            <person name="Kopischke S."/>
            <person name="Kubo M."/>
            <person name="Kyozuka J."/>
            <person name="Lagercrantz U."/>
            <person name="Lin S.S."/>
            <person name="Lindquist E."/>
            <person name="Lipzen A.M."/>
            <person name="Lu C.W."/>
            <person name="De Luna E."/>
            <person name="Martienssen R.A."/>
            <person name="Minamino N."/>
            <person name="Mizutani M."/>
            <person name="Mizutani M."/>
            <person name="Mochizuki N."/>
            <person name="Monte I."/>
            <person name="Mosher R."/>
            <person name="Nagasaki H."/>
            <person name="Nakagami H."/>
            <person name="Naramoto S."/>
            <person name="Nishitani K."/>
            <person name="Ohtani M."/>
            <person name="Okamoto T."/>
            <person name="Okumura M."/>
            <person name="Phillips J."/>
            <person name="Pollak B."/>
            <person name="Reinders A."/>
            <person name="Rovekamp M."/>
            <person name="Sano R."/>
            <person name="Sawa S."/>
            <person name="Schmid M.W."/>
            <person name="Shirakawa M."/>
            <person name="Solano R."/>
            <person name="Spunde A."/>
            <person name="Suetsugu N."/>
            <person name="Sugano S."/>
            <person name="Sugiyama A."/>
            <person name="Sun R."/>
            <person name="Suzuki Y."/>
            <person name="Takenaka M."/>
            <person name="Takezawa D."/>
            <person name="Tomogane H."/>
            <person name="Tsuzuki M."/>
            <person name="Ueda T."/>
            <person name="Umeda M."/>
            <person name="Ward J.M."/>
            <person name="Watanabe Y."/>
            <person name="Yazaki K."/>
            <person name="Yokoyama R."/>
            <person name="Yoshitake Y."/>
            <person name="Yotsui I."/>
            <person name="Zachgo S."/>
            <person name="Schmutz J."/>
        </authorList>
    </citation>
    <scope>NUCLEOTIDE SEQUENCE [LARGE SCALE GENOMIC DNA]</scope>
    <source>
        <strain evidence="7">Tak-1</strain>
    </source>
</reference>
<keyword evidence="4 5" id="KW-0472">Membrane</keyword>
<feature type="transmembrane region" description="Helical" evidence="5">
    <location>
        <begin position="61"/>
        <end position="78"/>
    </location>
</feature>
<comment type="subcellular location">
    <subcellularLocation>
        <location evidence="1">Membrane</location>
        <topology evidence="1">Multi-pass membrane protein</topology>
    </subcellularLocation>
</comment>
<name>A0A2R6WIT2_MARPO</name>
<evidence type="ECO:0000256" key="1">
    <source>
        <dbReference type="ARBA" id="ARBA00004141"/>
    </source>
</evidence>
<feature type="transmembrane region" description="Helical" evidence="5">
    <location>
        <begin position="98"/>
        <end position="117"/>
    </location>
</feature>
<accession>A0A2R6WIT2</accession>
<feature type="transmembrane region" description="Helical" evidence="5">
    <location>
        <begin position="449"/>
        <end position="471"/>
    </location>
</feature>
<evidence type="ECO:0008006" key="8">
    <source>
        <dbReference type="Google" id="ProtNLM"/>
    </source>
</evidence>
<dbReference type="Proteomes" id="UP000244005">
    <property type="component" value="Unassembled WGS sequence"/>
</dbReference>
<dbReference type="GO" id="GO:0016020">
    <property type="term" value="C:membrane"/>
    <property type="evidence" value="ECO:0007669"/>
    <property type="project" value="UniProtKB-SubCell"/>
</dbReference>
<organism evidence="6 7">
    <name type="scientific">Marchantia polymorpha</name>
    <name type="common">Common liverwort</name>
    <name type="synonym">Marchantia aquatica</name>
    <dbReference type="NCBI Taxonomy" id="3197"/>
    <lineage>
        <taxon>Eukaryota</taxon>
        <taxon>Viridiplantae</taxon>
        <taxon>Streptophyta</taxon>
        <taxon>Embryophyta</taxon>
        <taxon>Marchantiophyta</taxon>
        <taxon>Marchantiopsida</taxon>
        <taxon>Marchantiidae</taxon>
        <taxon>Marchantiales</taxon>
        <taxon>Marchantiaceae</taxon>
        <taxon>Marchantia</taxon>
    </lineage>
</organism>
<dbReference type="Gramene" id="Mp5g08530.1">
    <property type="protein sequence ID" value="Mp5g08530.1.cds1"/>
    <property type="gene ID" value="Mp5g08530"/>
</dbReference>
<dbReference type="PANTHER" id="PTHR23294">
    <property type="entry name" value="ET TRANSLATION PRODUCT-RELATED"/>
    <property type="match status" value="1"/>
</dbReference>
<feature type="transmembrane region" description="Helical" evidence="5">
    <location>
        <begin position="386"/>
        <end position="403"/>
    </location>
</feature>
<dbReference type="Gene3D" id="1.20.1250.20">
    <property type="entry name" value="MFS general substrate transporter like domains"/>
    <property type="match status" value="1"/>
</dbReference>
<evidence type="ECO:0000256" key="4">
    <source>
        <dbReference type="ARBA" id="ARBA00023136"/>
    </source>
</evidence>
<dbReference type="SUPFAM" id="SSF103473">
    <property type="entry name" value="MFS general substrate transporter"/>
    <property type="match status" value="1"/>
</dbReference>
<evidence type="ECO:0000256" key="3">
    <source>
        <dbReference type="ARBA" id="ARBA00022989"/>
    </source>
</evidence>
<feature type="transmembrane region" description="Helical" evidence="5">
    <location>
        <begin position="185"/>
        <end position="204"/>
    </location>
</feature>
<evidence type="ECO:0000313" key="6">
    <source>
        <dbReference type="EMBL" id="PTQ33739.1"/>
    </source>
</evidence>
<keyword evidence="7" id="KW-1185">Reference proteome</keyword>
<evidence type="ECO:0000313" key="7">
    <source>
        <dbReference type="Proteomes" id="UP000244005"/>
    </source>
</evidence>
<gene>
    <name evidence="6" type="ORF">MARPO_0086s0058</name>
</gene>
<dbReference type="AlphaFoldDB" id="A0A2R6WIT2"/>
<dbReference type="InterPro" id="IPR051617">
    <property type="entry name" value="UNC-93-like_regulator"/>
</dbReference>
<dbReference type="EMBL" id="KZ772758">
    <property type="protein sequence ID" value="PTQ33739.1"/>
    <property type="molecule type" value="Genomic_DNA"/>
</dbReference>
<keyword evidence="3 5" id="KW-1133">Transmembrane helix</keyword>
<feature type="transmembrane region" description="Helical" evidence="5">
    <location>
        <begin position="339"/>
        <end position="366"/>
    </location>
</feature>
<dbReference type="OrthoDB" id="196103at2759"/>
<dbReference type="PANTHER" id="PTHR23294:SF59">
    <property type="entry name" value="UNC93-LIKE PROTEIN C922.05C"/>
    <property type="match status" value="1"/>
</dbReference>
<dbReference type="InterPro" id="IPR010291">
    <property type="entry name" value="Ion_channel_UNC-93"/>
</dbReference>
<dbReference type="InterPro" id="IPR036259">
    <property type="entry name" value="MFS_trans_sf"/>
</dbReference>
<dbReference type="OMA" id="FCYWLMG"/>
<protein>
    <recommendedName>
        <fullName evidence="8">Major facilitator superfamily (MFS) profile domain-containing protein</fullName>
    </recommendedName>
</protein>
<feature type="transmembrane region" description="Helical" evidence="5">
    <location>
        <begin position="149"/>
        <end position="173"/>
    </location>
</feature>
<sequence>MPRGYMKRTSLELTSLQSSLLEISRFRNLQSMEAGQGPSHPAVGPDGEVPKLSNWRYNSPLVQVAGLGLVCFCLPGMFSALNGLGAAGKADATIADNALTALSVSFAICSLLAGAMFNIVGHRVLLLVGGLTYALYVGSYLSYNPAFVITAGAVLGVGAGFLWAAQGAIMVSYPEEDNKGKFISMFWSIFNTGAVLGSLIPLIIEWNSGKSSVSIQTYIAFMVVMVLGSILSLALLPPEMVIRSDGKPVAIHRYSSWTSEAVAVAKLFLDWRMIALSPMFLASNWFYTYQFNAVNGGGLFTTRTRAFNGTLYWTAQILGSMLMGHFLDSSRFVSTSRRVRGLLGLTLLLIVSSVIWGGGLGFQLTFTRSSAKAETDKMDFEDSSEFAGPVTLFALYGLFDAFWQTYSYWIMGALTNDTREAARFVGFYKAVQNAGAASAYQIDANRVSFLVQLIVNWALLTLGCFSAYLVALSVKDIDVEAFVADSGGLQIIVPNAGMGETSLVTIEHTEVSMPVQFEPENPIHKQR</sequence>
<keyword evidence="2 5" id="KW-0812">Transmembrane</keyword>
<feature type="transmembrane region" description="Helical" evidence="5">
    <location>
        <begin position="216"/>
        <end position="236"/>
    </location>
</feature>
<proteinExistence type="predicted"/>